<dbReference type="GO" id="GO:0090563">
    <property type="term" value="F:protein-phosphocysteine-sugar phosphotransferase activity"/>
    <property type="evidence" value="ECO:0007669"/>
    <property type="project" value="TreeGrafter"/>
</dbReference>
<feature type="domain" description="PTS EIIC type-2" evidence="10">
    <location>
        <begin position="7"/>
        <end position="336"/>
    </location>
</feature>
<protein>
    <submittedName>
        <fullName evidence="12">Enzyme IIC component of PTS</fullName>
    </submittedName>
    <submittedName>
        <fullName evidence="11">PTS system, fructose-like IIC component</fullName>
    </submittedName>
</protein>
<keyword evidence="5" id="KW-0598">Phosphotransferase system</keyword>
<keyword evidence="6 9" id="KW-0812">Transmembrane</keyword>
<proteinExistence type="predicted"/>
<organism evidence="12">
    <name type="scientific">Clostridioides difficile</name>
    <name type="common">Peptoclostridium difficile</name>
    <dbReference type="NCBI Taxonomy" id="1496"/>
    <lineage>
        <taxon>Bacteria</taxon>
        <taxon>Bacillati</taxon>
        <taxon>Bacillota</taxon>
        <taxon>Clostridia</taxon>
        <taxon>Peptostreptococcales</taxon>
        <taxon>Peptostreptococcaceae</taxon>
        <taxon>Clostridioides</taxon>
    </lineage>
</organism>
<feature type="transmembrane region" description="Helical" evidence="9">
    <location>
        <begin position="267"/>
        <end position="286"/>
    </location>
</feature>
<evidence type="ECO:0000256" key="1">
    <source>
        <dbReference type="ARBA" id="ARBA00004429"/>
    </source>
</evidence>
<dbReference type="Pfam" id="PF02378">
    <property type="entry name" value="PTS_EIIC"/>
    <property type="match status" value="1"/>
</dbReference>
<dbReference type="GO" id="GO:0005886">
    <property type="term" value="C:plasma membrane"/>
    <property type="evidence" value="ECO:0007669"/>
    <property type="project" value="UniProtKB-SubCell"/>
</dbReference>
<keyword evidence="4" id="KW-0762">Sugar transport</keyword>
<dbReference type="GO" id="GO:0009401">
    <property type="term" value="P:phosphoenolpyruvate-dependent sugar phosphotransferase system"/>
    <property type="evidence" value="ECO:0007669"/>
    <property type="project" value="UniProtKB-KW"/>
</dbReference>
<keyword evidence="8 9" id="KW-0472">Membrane</keyword>
<feature type="transmembrane region" description="Helical" evidence="9">
    <location>
        <begin position="306"/>
        <end position="326"/>
    </location>
</feature>
<evidence type="ECO:0000256" key="6">
    <source>
        <dbReference type="ARBA" id="ARBA00022692"/>
    </source>
</evidence>
<evidence type="ECO:0000256" key="3">
    <source>
        <dbReference type="ARBA" id="ARBA00022475"/>
    </source>
</evidence>
<evidence type="ECO:0000256" key="5">
    <source>
        <dbReference type="ARBA" id="ARBA00022683"/>
    </source>
</evidence>
<dbReference type="InterPro" id="IPR003352">
    <property type="entry name" value="PTS_EIIC"/>
</dbReference>
<evidence type="ECO:0000313" key="13">
    <source>
        <dbReference type="EMBL" id="CDS98128.1"/>
    </source>
</evidence>
<comment type="subcellular location">
    <subcellularLocation>
        <location evidence="1">Cell inner membrane</location>
        <topology evidence="1">Multi-pass membrane protein</topology>
    </subcellularLocation>
</comment>
<dbReference type="PROSITE" id="PS51104">
    <property type="entry name" value="PTS_EIIC_TYPE_2"/>
    <property type="match status" value="1"/>
</dbReference>
<dbReference type="AlphaFoldDB" id="A0A069A4E5"/>
<keyword evidence="3" id="KW-1003">Cell membrane</keyword>
<feature type="transmembrane region" description="Helical" evidence="9">
    <location>
        <begin position="94"/>
        <end position="113"/>
    </location>
</feature>
<dbReference type="PANTHER" id="PTHR30505">
    <property type="entry name" value="FRUCTOSE-LIKE PERMEASE"/>
    <property type="match status" value="1"/>
</dbReference>
<keyword evidence="2" id="KW-0813">Transport</keyword>
<sequence length="351" mass="36784">MRILKFLQKHLMTATSYMIPFVVAGGILFALSVTLSGQAAVPETGWLAKLNQIGAAGLALFIPILGGYIAFSMADKPGLAPGMIGAYLAKEVNAGFIGGIIAGFIAGFVVLQLKKIKLAPTMRTLGSIFIYPLIGTLITGGIIVFLIGEPIASFMTWMTNWLNGMSGVSKIPLGGILGGMIASDMGGPINKVAATFAQTQVDTLPYLMGGVGVAICIPPIGLGLATLLFPKKFSKEERDSGKASLLMGCVGITEGAIPFATSDPVRVIPCIMAGSIVGNIMAFLLGCLNHAPWGGLIVLPVVDNRLGYIASVLTGAVVVAVLMKLVKKDVKEDEEIEEDLDESIELIFEEL</sequence>
<dbReference type="EMBL" id="LK932347">
    <property type="protein sequence ID" value="CDS83255.1"/>
    <property type="molecule type" value="Genomic_DNA"/>
</dbReference>
<reference evidence="12" key="1">
    <citation type="submission" date="2014-07" db="EMBL/GenBank/DDBJ databases">
        <authorList>
            <person name="Monot Marc"/>
        </authorList>
    </citation>
    <scope>NUCLEOTIDE SEQUENCE</scope>
    <source>
        <strain evidence="13">7032989</strain>
        <strain evidence="12">7032994</strain>
    </source>
</reference>
<dbReference type="InterPro" id="IPR006327">
    <property type="entry name" value="PTS_IIC_fruc"/>
</dbReference>
<evidence type="ECO:0000256" key="9">
    <source>
        <dbReference type="SAM" id="Phobius"/>
    </source>
</evidence>
<dbReference type="NCBIfam" id="TIGR01427">
    <property type="entry name" value="PTS_IIC_fructo"/>
    <property type="match status" value="1"/>
</dbReference>
<feature type="transmembrane region" description="Helical" evidence="9">
    <location>
        <begin position="125"/>
        <end position="148"/>
    </location>
</feature>
<evidence type="ECO:0000259" key="10">
    <source>
        <dbReference type="PROSITE" id="PS51104"/>
    </source>
</evidence>
<dbReference type="InterPro" id="IPR013014">
    <property type="entry name" value="PTS_EIIC_2"/>
</dbReference>
<dbReference type="InterPro" id="IPR050864">
    <property type="entry name" value="Bacterial_PTS_Sugar_Transport"/>
</dbReference>
<dbReference type="NCBIfam" id="NF007787">
    <property type="entry name" value="PRK10478.1"/>
    <property type="match status" value="1"/>
</dbReference>
<dbReference type="GO" id="GO:0008982">
    <property type="term" value="F:protein-N(PI)-phosphohistidine-sugar phosphotransferase activity"/>
    <property type="evidence" value="ECO:0007669"/>
    <property type="project" value="InterPro"/>
</dbReference>
<dbReference type="RefSeq" id="WP_021366111.1">
    <property type="nucleotide sequence ID" value="NZ_BBYB01000122.1"/>
</dbReference>
<evidence type="ECO:0000256" key="8">
    <source>
        <dbReference type="ARBA" id="ARBA00023136"/>
    </source>
</evidence>
<evidence type="ECO:0000313" key="12">
    <source>
        <dbReference type="EMBL" id="CDS83255.1"/>
    </source>
</evidence>
<gene>
    <name evidence="12" type="primary">frwC</name>
    <name evidence="13" type="ORF">BN1095_210111</name>
    <name evidence="11" type="ORF">BN1096_160104</name>
    <name evidence="12" type="ORF">BN1097_140106</name>
</gene>
<keyword evidence="7 9" id="KW-1133">Transmembrane helix</keyword>
<evidence type="ECO:0000313" key="11">
    <source>
        <dbReference type="EMBL" id="CDS83108.1"/>
    </source>
</evidence>
<dbReference type="GO" id="GO:0005351">
    <property type="term" value="F:carbohydrate:proton symporter activity"/>
    <property type="evidence" value="ECO:0007669"/>
    <property type="project" value="InterPro"/>
</dbReference>
<dbReference type="PANTHER" id="PTHR30505:SF0">
    <property type="entry name" value="FRUCTOSE-LIKE PTS SYSTEM EIIBC COMPONENT-RELATED"/>
    <property type="match status" value="1"/>
</dbReference>
<feature type="transmembrane region" description="Helical" evidence="9">
    <location>
        <begin position="206"/>
        <end position="229"/>
    </location>
</feature>
<evidence type="ECO:0000256" key="2">
    <source>
        <dbReference type="ARBA" id="ARBA00022448"/>
    </source>
</evidence>
<feature type="transmembrane region" description="Helical" evidence="9">
    <location>
        <begin position="17"/>
        <end position="41"/>
    </location>
</feature>
<evidence type="ECO:0000256" key="7">
    <source>
        <dbReference type="ARBA" id="ARBA00022989"/>
    </source>
</evidence>
<feature type="transmembrane region" description="Helical" evidence="9">
    <location>
        <begin position="53"/>
        <end position="74"/>
    </location>
</feature>
<dbReference type="EMBL" id="LK932465">
    <property type="protein sequence ID" value="CDS83108.1"/>
    <property type="molecule type" value="Genomic_DNA"/>
</dbReference>
<accession>A0A069A4E5</accession>
<evidence type="ECO:0000256" key="4">
    <source>
        <dbReference type="ARBA" id="ARBA00022597"/>
    </source>
</evidence>
<dbReference type="EMBL" id="LK932861">
    <property type="protein sequence ID" value="CDS98128.1"/>
    <property type="molecule type" value="Genomic_DNA"/>
</dbReference>
<name>A0A069A4E5_CLODI</name>